<protein>
    <submittedName>
        <fullName evidence="1">Uncharacterized protein</fullName>
    </submittedName>
</protein>
<dbReference type="Proteomes" id="UP000663859">
    <property type="component" value="Unassembled WGS sequence"/>
</dbReference>
<name>A0A8J2BUN7_9BACT</name>
<evidence type="ECO:0000313" key="2">
    <source>
        <dbReference type="Proteomes" id="UP000663859"/>
    </source>
</evidence>
<reference evidence="1" key="1">
    <citation type="submission" date="2021-02" db="EMBL/GenBank/DDBJ databases">
        <authorList>
            <person name="Cremers G."/>
            <person name="Picone N."/>
        </authorList>
    </citation>
    <scope>NUCLEOTIDE SEQUENCE</scope>
    <source>
        <strain evidence="1">PQ17</strain>
    </source>
</reference>
<dbReference type="EMBL" id="CAJNOB010000043">
    <property type="protein sequence ID" value="CAF0702112.1"/>
    <property type="molecule type" value="Genomic_DNA"/>
</dbReference>
<dbReference type="AlphaFoldDB" id="A0A8J2BUN7"/>
<accession>A0A8J2BUN7</accession>
<proteinExistence type="predicted"/>
<keyword evidence="2" id="KW-1185">Reference proteome</keyword>
<organism evidence="1 2">
    <name type="scientific">Candidatus Methylacidithermus pantelleriae</name>
    <dbReference type="NCBI Taxonomy" id="2744239"/>
    <lineage>
        <taxon>Bacteria</taxon>
        <taxon>Pseudomonadati</taxon>
        <taxon>Verrucomicrobiota</taxon>
        <taxon>Methylacidiphilae</taxon>
        <taxon>Methylacidiphilales</taxon>
        <taxon>Methylacidiphilaceae</taxon>
        <taxon>Candidatus Methylacidithermus</taxon>
    </lineage>
</organism>
<sequence>MQKENGEALGIEPARKAGWLLPRRYWLRFQNDRAKGRSGHSGDAWSVGALSRLRAHQSFGVEGRPSRVLLLQTERDGRIAEEEAIVGCYLVQCHFSLPEAFSGKLVTHSKRFAEL</sequence>
<gene>
    <name evidence="1" type="ORF">MPNT_480002</name>
</gene>
<comment type="caution">
    <text evidence="1">The sequence shown here is derived from an EMBL/GenBank/DDBJ whole genome shotgun (WGS) entry which is preliminary data.</text>
</comment>
<evidence type="ECO:0000313" key="1">
    <source>
        <dbReference type="EMBL" id="CAF0702112.1"/>
    </source>
</evidence>